<dbReference type="InterPro" id="IPR050270">
    <property type="entry name" value="DegV_domain_contain"/>
</dbReference>
<dbReference type="InterPro" id="IPR036117">
    <property type="entry name" value="DhaL_dom_sf"/>
</dbReference>
<keyword evidence="2" id="KW-0808">Transferase</keyword>
<dbReference type="OrthoDB" id="9760324at2"/>
<evidence type="ECO:0000259" key="1">
    <source>
        <dbReference type="PROSITE" id="PS51480"/>
    </source>
</evidence>
<accession>A0A2K9C8Q9</accession>
<proteinExistence type="predicted"/>
<dbReference type="PANTHER" id="PTHR33434">
    <property type="entry name" value="DEGV DOMAIN-CONTAINING PROTEIN DR_1986-RELATED"/>
    <property type="match status" value="1"/>
</dbReference>
<dbReference type="KEGG" id="msyr:CXP39_01115"/>
<dbReference type="NCBIfam" id="TIGR03599">
    <property type="entry name" value="YloV"/>
    <property type="match status" value="1"/>
</dbReference>
<gene>
    <name evidence="2" type="ORF">CXP39_01115</name>
</gene>
<dbReference type="Pfam" id="PF21645">
    <property type="entry name" value="FakA-like_M"/>
    <property type="match status" value="1"/>
</dbReference>
<dbReference type="InterPro" id="IPR048394">
    <property type="entry name" value="FakA-like_M"/>
</dbReference>
<dbReference type="InterPro" id="IPR019986">
    <property type="entry name" value="YloV-like"/>
</dbReference>
<dbReference type="SUPFAM" id="SSF101473">
    <property type="entry name" value="DhaL-like"/>
    <property type="match status" value="1"/>
</dbReference>
<dbReference type="PANTHER" id="PTHR33434:SF4">
    <property type="entry name" value="PHOSPHATASE PROTEIN"/>
    <property type="match status" value="1"/>
</dbReference>
<dbReference type="Pfam" id="PF02734">
    <property type="entry name" value="Dak2"/>
    <property type="match status" value="1"/>
</dbReference>
<dbReference type="RefSeq" id="WP_027048507.1">
    <property type="nucleotide sequence ID" value="NZ_CP025257.1"/>
</dbReference>
<dbReference type="SMART" id="SM01121">
    <property type="entry name" value="Dak1_2"/>
    <property type="match status" value="1"/>
</dbReference>
<reference evidence="2 3" key="1">
    <citation type="submission" date="2017-12" db="EMBL/GenBank/DDBJ databases">
        <title>Mesoplasma syrphidae YJS, Complete Genome.</title>
        <authorList>
            <person name="Knight T.F."/>
            <person name="Citino T."/>
            <person name="Rubinstein R."/>
            <person name="Neuschaefer Z."/>
        </authorList>
    </citation>
    <scope>NUCLEOTIDE SEQUENCE [LARGE SCALE GENOMIC DNA]</scope>
    <source>
        <strain evidence="2 3">YJS</strain>
    </source>
</reference>
<organism evidence="2 3">
    <name type="scientific">Mesoplasma syrphidae</name>
    <dbReference type="NCBI Taxonomy" id="225999"/>
    <lineage>
        <taxon>Bacteria</taxon>
        <taxon>Bacillati</taxon>
        <taxon>Mycoplasmatota</taxon>
        <taxon>Mollicutes</taxon>
        <taxon>Entomoplasmatales</taxon>
        <taxon>Entomoplasmataceae</taxon>
        <taxon>Mesoplasma</taxon>
    </lineage>
</organism>
<evidence type="ECO:0000313" key="3">
    <source>
        <dbReference type="Proteomes" id="UP000233419"/>
    </source>
</evidence>
<dbReference type="EMBL" id="CP025257">
    <property type="protein sequence ID" value="AUF83405.1"/>
    <property type="molecule type" value="Genomic_DNA"/>
</dbReference>
<dbReference type="SMART" id="SM01120">
    <property type="entry name" value="Dak2"/>
    <property type="match status" value="1"/>
</dbReference>
<dbReference type="Proteomes" id="UP000233419">
    <property type="component" value="Chromosome"/>
</dbReference>
<dbReference type="GO" id="GO:0006071">
    <property type="term" value="P:glycerol metabolic process"/>
    <property type="evidence" value="ECO:0007669"/>
    <property type="project" value="InterPro"/>
</dbReference>
<dbReference type="PROSITE" id="PS51480">
    <property type="entry name" value="DHAL"/>
    <property type="match status" value="1"/>
</dbReference>
<keyword evidence="3" id="KW-1185">Reference proteome</keyword>
<evidence type="ECO:0000313" key="2">
    <source>
        <dbReference type="EMBL" id="AUF83405.1"/>
    </source>
</evidence>
<dbReference type="Pfam" id="PF13684">
    <property type="entry name" value="FakA-like_C"/>
    <property type="match status" value="1"/>
</dbReference>
<protein>
    <submittedName>
        <fullName evidence="2">Dihydroxyacetone kinase</fullName>
    </submittedName>
</protein>
<dbReference type="InterPro" id="IPR004007">
    <property type="entry name" value="DhaL_dom"/>
</dbReference>
<dbReference type="GO" id="GO:0004371">
    <property type="term" value="F:glycerone kinase activity"/>
    <property type="evidence" value="ECO:0007669"/>
    <property type="project" value="InterPro"/>
</dbReference>
<name>A0A2K9C8Q9_9MOLU</name>
<sequence length="551" mass="60697">MEKINLLMNMIVSGVNNLYNNYPHIDKLNVFPVPDGDTGTNMNLTANNGYDDVKDNHYETIGSYLSAFSRGLIMGARGNSGVIFSQIIKGLSRGMQDSTELNVEEWQNGFREAKEIAYKAVMKPVEGTILTVIREISEAADQIDPAIDLKDFWNQIIEAGNVSLENTPNLLQALKDVGVVDSGAYGLVKFLEGMNSVVQTGEIVERLSKLETNEGGNIEMDIEGEFGYCTEGVIILNPEWIDKLQINTIRDQLQVYGNTSMVVVIDEEILKVHTHALSPGQVLMFLQQYGDFKTVKVENMNLQADKQVQGGNPNVNKSWKETTSIKIERNLKNAVATIAVVSSEEMKRYFENELGVDLAINGGSKMNPSTNDFIKAIEEVDAKTVFIMPNNSNVLLTAKQAEKEETKSKIYVIPTKTIQQGMASALSFDPSASSIRNSTALSKAIKNVTSFSVSRAAKDSVVDGIKVKKSSQMAIVDGKIVGTALTLKALFEKELGKCITSKTEILTIFIGQDADAKSVSELRKYLDENFDVEYEIVEGGQKIYSFIIGIE</sequence>
<dbReference type="Gene3D" id="1.25.40.340">
    <property type="match status" value="1"/>
</dbReference>
<feature type="domain" description="DhaL" evidence="1">
    <location>
        <begin position="5"/>
        <end position="196"/>
    </location>
</feature>
<dbReference type="AlphaFoldDB" id="A0A2K9C8Q9"/>
<keyword evidence="2" id="KW-0418">Kinase</keyword>
<dbReference type="InterPro" id="IPR033470">
    <property type="entry name" value="FakA-like_C"/>
</dbReference>